<dbReference type="EC" id="1.5.3.1" evidence="3"/>
<organism evidence="3">
    <name type="scientific">hydrothermal vent metagenome</name>
    <dbReference type="NCBI Taxonomy" id="652676"/>
    <lineage>
        <taxon>unclassified sequences</taxon>
        <taxon>metagenomes</taxon>
        <taxon>ecological metagenomes</taxon>
    </lineage>
</organism>
<dbReference type="Pfam" id="PF08669">
    <property type="entry name" value="GCV_T_C"/>
    <property type="match status" value="1"/>
</dbReference>
<accession>A0A3B0VHJ5</accession>
<feature type="domain" description="GCVT N-terminal" evidence="1">
    <location>
        <begin position="82"/>
        <end position="336"/>
    </location>
</feature>
<dbReference type="InterPro" id="IPR013977">
    <property type="entry name" value="GcvT_C"/>
</dbReference>
<evidence type="ECO:0000259" key="1">
    <source>
        <dbReference type="Pfam" id="PF01571"/>
    </source>
</evidence>
<dbReference type="SUPFAM" id="SSF103025">
    <property type="entry name" value="Folate-binding domain"/>
    <property type="match status" value="1"/>
</dbReference>
<dbReference type="InterPro" id="IPR028896">
    <property type="entry name" value="GcvT/YgfZ/DmdA"/>
</dbReference>
<feature type="non-terminal residue" evidence="3">
    <location>
        <position position="1"/>
    </location>
</feature>
<dbReference type="Gene3D" id="1.10.10.1100">
    <property type="entry name" value="BFD-like [2Fe-2S]-binding domain"/>
    <property type="match status" value="1"/>
</dbReference>
<dbReference type="InterPro" id="IPR027266">
    <property type="entry name" value="TrmE/GcvT-like"/>
</dbReference>
<dbReference type="SUPFAM" id="SSF101790">
    <property type="entry name" value="Aminomethyltransferase beta-barrel domain"/>
    <property type="match status" value="1"/>
</dbReference>
<evidence type="ECO:0000259" key="2">
    <source>
        <dbReference type="Pfam" id="PF08669"/>
    </source>
</evidence>
<dbReference type="GO" id="GO:0008115">
    <property type="term" value="F:sarcosine oxidase activity"/>
    <property type="evidence" value="ECO:0007669"/>
    <property type="project" value="UniProtKB-EC"/>
</dbReference>
<dbReference type="EMBL" id="UOEU01000243">
    <property type="protein sequence ID" value="VAW31536.1"/>
    <property type="molecule type" value="Genomic_DNA"/>
</dbReference>
<sequence length="436" mass="48727">ADLDAVWAQGFHEMELVKRATLAGTGTCQGSVCLPYLRSYLAERGKVLQPSFTARPVTKQLTIGEIAAGAHHQAIARTALDREHRRLGAQMERSGGWWRPWNYGDLEGEYWAVREAVSLMDVSTLGKMIVSGPDALEFLERLYPTKVATIGNGRSRYVLLLNERGYIFDDGLICKENDNRYTLTFTSGGVSHAEMWLRDWATSWGLDVHILQQTMSLGAINVTGPLTKQLLAKAGLDNPPSYMGHMRATVAGIPCHVFRLSFTGELSFELHHPAEQSVTLWRSLLELGQEFGIRPHGLETLLRLRLEKGHIVVGQDTDFDSTPRRIHHEWAVKLDKPNFIGQQAVLRTNKIPLDKLLVGFEMEGDAPIEGAVIWHDGQFAGHVTSSSWSPVLGKAVMLVWLHFFDDVLPDVVTIDSRSARRVPLPFYDKEASRARA</sequence>
<dbReference type="Gene3D" id="3.30.1360.120">
    <property type="entry name" value="Probable tRNA modification gtpase trme, domain 1"/>
    <property type="match status" value="1"/>
</dbReference>
<proteinExistence type="predicted"/>
<gene>
    <name evidence="3" type="ORF">MNBD_CHLOROFLEXI01-2168</name>
</gene>
<dbReference type="Pfam" id="PF01571">
    <property type="entry name" value="GCV_T"/>
    <property type="match status" value="1"/>
</dbReference>
<feature type="domain" description="Aminomethyltransferase C-terminal" evidence="2">
    <location>
        <begin position="357"/>
        <end position="428"/>
    </location>
</feature>
<dbReference type="PIRSF" id="PIRSF006487">
    <property type="entry name" value="GcvT"/>
    <property type="match status" value="1"/>
</dbReference>
<reference evidence="3" key="1">
    <citation type="submission" date="2018-06" db="EMBL/GenBank/DDBJ databases">
        <authorList>
            <person name="Zhirakovskaya E."/>
        </authorList>
    </citation>
    <scope>NUCLEOTIDE SEQUENCE</scope>
</reference>
<evidence type="ECO:0000313" key="3">
    <source>
        <dbReference type="EMBL" id="VAW31536.1"/>
    </source>
</evidence>
<dbReference type="PANTHER" id="PTHR43757">
    <property type="entry name" value="AMINOMETHYLTRANSFERASE"/>
    <property type="match status" value="1"/>
</dbReference>
<keyword evidence="3" id="KW-0560">Oxidoreductase</keyword>
<dbReference type="InterPro" id="IPR006222">
    <property type="entry name" value="GCVT_N"/>
</dbReference>
<dbReference type="InterPro" id="IPR041854">
    <property type="entry name" value="BFD-like_2Fe2S-bd_dom_sf"/>
</dbReference>
<name>A0A3B0VHJ5_9ZZZZ</name>
<dbReference type="PANTHER" id="PTHR43757:SF2">
    <property type="entry name" value="AMINOMETHYLTRANSFERASE, MITOCHONDRIAL"/>
    <property type="match status" value="1"/>
</dbReference>
<dbReference type="InterPro" id="IPR029043">
    <property type="entry name" value="GcvT/YgfZ_C"/>
</dbReference>
<protein>
    <submittedName>
        <fullName evidence="3">Sarcosine oxidase alpha subunit</fullName>
        <ecNumber evidence="3">1.5.3.1</ecNumber>
    </submittedName>
</protein>
<dbReference type="AlphaFoldDB" id="A0A3B0VHJ5"/>